<dbReference type="Proteomes" id="UP001642260">
    <property type="component" value="Unassembled WGS sequence"/>
</dbReference>
<proteinExistence type="predicted"/>
<dbReference type="InterPro" id="IPR044281">
    <property type="entry name" value="IMP4/RPF1"/>
</dbReference>
<dbReference type="AlphaFoldDB" id="A0ABC8K4R6"/>
<evidence type="ECO:0000313" key="3">
    <source>
        <dbReference type="Proteomes" id="UP001642260"/>
    </source>
</evidence>
<dbReference type="SUPFAM" id="SSF52954">
    <property type="entry name" value="Class II aaRS ABD-related"/>
    <property type="match status" value="1"/>
</dbReference>
<keyword evidence="3" id="KW-1185">Reference proteome</keyword>
<protein>
    <submittedName>
        <fullName evidence="2">Uncharacterized protein</fullName>
    </submittedName>
</protein>
<dbReference type="PANTHER" id="PTHR22734:SF3">
    <property type="entry name" value="RIBOSOME PRODUCTION FACTOR 1"/>
    <property type="match status" value="1"/>
</dbReference>
<organism evidence="2 3">
    <name type="scientific">Eruca vesicaria subsp. sativa</name>
    <name type="common">Garden rocket</name>
    <name type="synonym">Eruca sativa</name>
    <dbReference type="NCBI Taxonomy" id="29727"/>
    <lineage>
        <taxon>Eukaryota</taxon>
        <taxon>Viridiplantae</taxon>
        <taxon>Streptophyta</taxon>
        <taxon>Embryophyta</taxon>
        <taxon>Tracheophyta</taxon>
        <taxon>Spermatophyta</taxon>
        <taxon>Magnoliopsida</taxon>
        <taxon>eudicotyledons</taxon>
        <taxon>Gunneridae</taxon>
        <taxon>Pentapetalae</taxon>
        <taxon>rosids</taxon>
        <taxon>malvids</taxon>
        <taxon>Brassicales</taxon>
        <taxon>Brassicaceae</taxon>
        <taxon>Brassiceae</taxon>
        <taxon>Eruca</taxon>
    </lineage>
</organism>
<evidence type="ECO:0000313" key="2">
    <source>
        <dbReference type="EMBL" id="CAH8353522.1"/>
    </source>
</evidence>
<sequence>MSSNSPRGPAFISELQSVIPNSDYGKRGTYDLKKYHGNPTSHEPELSLFPQEPNFRGRRVINIPQPAWLYNLQTSSIKESKQSGTKGKDGVSQERVKARLQQCGPSFTLKLVTLQHGTFDTKGGEFDRLIR</sequence>
<dbReference type="PANTHER" id="PTHR22734">
    <property type="entry name" value="U3 SMALL NUCLEOLAR RIBONUCLEOPROTEIN PROTEIN IMP4"/>
    <property type="match status" value="1"/>
</dbReference>
<evidence type="ECO:0000256" key="1">
    <source>
        <dbReference type="SAM" id="MobiDB-lite"/>
    </source>
</evidence>
<accession>A0ABC8K4R6</accession>
<reference evidence="2 3" key="1">
    <citation type="submission" date="2022-03" db="EMBL/GenBank/DDBJ databases">
        <authorList>
            <person name="Macdonald S."/>
            <person name="Ahmed S."/>
            <person name="Newling K."/>
        </authorList>
    </citation>
    <scope>NUCLEOTIDE SEQUENCE [LARGE SCALE GENOMIC DNA]</scope>
</reference>
<dbReference type="EMBL" id="CAKOAT010182933">
    <property type="protein sequence ID" value="CAH8353522.1"/>
    <property type="molecule type" value="Genomic_DNA"/>
</dbReference>
<feature type="compositionally biased region" description="Basic and acidic residues" evidence="1">
    <location>
        <begin position="78"/>
        <end position="96"/>
    </location>
</feature>
<feature type="region of interest" description="Disordered" evidence="1">
    <location>
        <begin position="77"/>
        <end position="96"/>
    </location>
</feature>
<gene>
    <name evidence="2" type="ORF">ERUC_LOCUS19277</name>
</gene>
<comment type="caution">
    <text evidence="2">The sequence shown here is derived from an EMBL/GenBank/DDBJ whole genome shotgun (WGS) entry which is preliminary data.</text>
</comment>
<name>A0ABC8K4R6_ERUVS</name>